<accession>A0A2V2N1M1</accession>
<dbReference type="InterPro" id="IPR000601">
    <property type="entry name" value="PKD_dom"/>
</dbReference>
<dbReference type="SUPFAM" id="SSF51126">
    <property type="entry name" value="Pectin lyase-like"/>
    <property type="match status" value="2"/>
</dbReference>
<dbReference type="InterPro" id="IPR035986">
    <property type="entry name" value="PKD_dom_sf"/>
</dbReference>
<organism evidence="2 3">
    <name type="scientific">Methanospirillum lacunae</name>
    <dbReference type="NCBI Taxonomy" id="668570"/>
    <lineage>
        <taxon>Archaea</taxon>
        <taxon>Methanobacteriati</taxon>
        <taxon>Methanobacteriota</taxon>
        <taxon>Stenosarchaea group</taxon>
        <taxon>Methanomicrobia</taxon>
        <taxon>Methanomicrobiales</taxon>
        <taxon>Methanospirillaceae</taxon>
        <taxon>Methanospirillum</taxon>
    </lineage>
</organism>
<dbReference type="RefSeq" id="WP_109967503.1">
    <property type="nucleotide sequence ID" value="NZ_CP176093.1"/>
</dbReference>
<dbReference type="InterPro" id="IPR007742">
    <property type="entry name" value="NosD_dom"/>
</dbReference>
<dbReference type="FunFam" id="2.60.40.10:FF:000270">
    <property type="entry name" value="Cell surface protein"/>
    <property type="match status" value="1"/>
</dbReference>
<dbReference type="Pfam" id="PF18911">
    <property type="entry name" value="PKD_4"/>
    <property type="match status" value="2"/>
</dbReference>
<sequence>MKTDFSLVLNIFLSFLIIMGGIFVCTAQPAVSPTGLNTSELNESQTLLQEIPPVTIPIPPFNISDIRDTIDTKKPINPSVSALSITDTGMETMGNVILVPVTPTPEGSGYYYFNTTGTDQSYYIYSPGTYILQSGFSTGNSSAIYIEASDVVLDGNGQTITGNATNNGIATGSDVNNTSVRNFFKIEEFTYGLYSYGDKISLVNNTWADNRYAGIVAYTSNLSVHKNTLKNSSIGIYILGPYAVVSENTILDNFIGLYSIYGDTMTVEKNSFNNNQYGFASSGNNMTFRENTVHNSQDYGVIFQSDGGLCTGNIISQNYNNLASTGSNTTINGNTISDTFDEYGYGIRAEGENTTFSENTLYNNGYGIMSSKHDCKAIKNRVYSSVRYGILLDGDDGMISDNIVRDIQLYGLGCFGNNSLASNNIVTDAYFGIGIADQYNNTSVIGNQINRSSRSSLAILSEFYYEPITGPGIGNIYNNYFGSDTNIQGYGNFSNYSYSWTNPSGPVRGTNVVGGPFIAGNYWSNANGTGWSDLQTPNVTGFVTPPFDISPPVNDTAPLVPLKPVTINATANDQAIIVPAGNSSYRSYTNQTFITQPKPGADMPDVIVDSESKGNITSWTFTQLTDNHDIQAIGNPTPGQVQVFFNASQRYGERPLTVSFSSIQSLGSPTSWYWQFGDGITNTTRNPVHTYEIPGIYTVTLRALNNQTGGYAVWNNYITVTDGVVPQPTPTLVPGKIITQFSAYPTSGNAPLTVDFKDKSSGNPVSWDWDFGDGSHSTLQNPSHVYTTAGSYPVMLSLKNENYGGSLRIPEAVVVT</sequence>
<dbReference type="PROSITE" id="PS50093">
    <property type="entry name" value="PKD"/>
    <property type="match status" value="2"/>
</dbReference>
<dbReference type="InterPro" id="IPR006626">
    <property type="entry name" value="PbH1"/>
</dbReference>
<dbReference type="Proteomes" id="UP000245657">
    <property type="component" value="Unassembled WGS sequence"/>
</dbReference>
<keyword evidence="3" id="KW-1185">Reference proteome</keyword>
<dbReference type="SMART" id="SM00089">
    <property type="entry name" value="PKD"/>
    <property type="match status" value="2"/>
</dbReference>
<dbReference type="InterPro" id="IPR012334">
    <property type="entry name" value="Pectin_lyas_fold"/>
</dbReference>
<proteinExistence type="predicted"/>
<dbReference type="InterPro" id="IPR013783">
    <property type="entry name" value="Ig-like_fold"/>
</dbReference>
<feature type="domain" description="PKD" evidence="1">
    <location>
        <begin position="667"/>
        <end position="706"/>
    </location>
</feature>
<dbReference type="Gene3D" id="2.160.20.10">
    <property type="entry name" value="Single-stranded right-handed beta-helix, Pectin lyase-like"/>
    <property type="match status" value="2"/>
</dbReference>
<dbReference type="CDD" id="cd00146">
    <property type="entry name" value="PKD"/>
    <property type="match status" value="2"/>
</dbReference>
<dbReference type="GeneID" id="97549601"/>
<dbReference type="Gene3D" id="2.60.40.10">
    <property type="entry name" value="Immunoglobulins"/>
    <property type="match status" value="2"/>
</dbReference>
<comment type="caution">
    <text evidence="2">The sequence shown here is derived from an EMBL/GenBank/DDBJ whole genome shotgun (WGS) entry which is preliminary data.</text>
</comment>
<dbReference type="InterPro" id="IPR022409">
    <property type="entry name" value="PKD/Chitinase_dom"/>
</dbReference>
<dbReference type="OrthoDB" id="136775at2157"/>
<dbReference type="EMBL" id="QGMY01000002">
    <property type="protein sequence ID" value="PWR74224.1"/>
    <property type="molecule type" value="Genomic_DNA"/>
</dbReference>
<dbReference type="SMART" id="SM00710">
    <property type="entry name" value="PbH1"/>
    <property type="match status" value="7"/>
</dbReference>
<dbReference type="SUPFAM" id="SSF49299">
    <property type="entry name" value="PKD domain"/>
    <property type="match status" value="2"/>
</dbReference>
<reference evidence="2 3" key="1">
    <citation type="submission" date="2018-05" db="EMBL/GenBank/DDBJ databases">
        <title>Draft genome of Methanospirillum lacunae Ki8-1.</title>
        <authorList>
            <person name="Dueholm M.S."/>
            <person name="Nielsen P.H."/>
            <person name="Bakmann L.F."/>
            <person name="Otzen D.E."/>
        </authorList>
    </citation>
    <scope>NUCLEOTIDE SEQUENCE [LARGE SCALE GENOMIC DNA]</scope>
    <source>
        <strain evidence="2 3">Ki8-1</strain>
    </source>
</reference>
<evidence type="ECO:0000313" key="2">
    <source>
        <dbReference type="EMBL" id="PWR74224.1"/>
    </source>
</evidence>
<name>A0A2V2N1M1_9EURY</name>
<evidence type="ECO:0000313" key="3">
    <source>
        <dbReference type="Proteomes" id="UP000245657"/>
    </source>
</evidence>
<dbReference type="Pfam" id="PF05048">
    <property type="entry name" value="NosD"/>
    <property type="match status" value="2"/>
</dbReference>
<evidence type="ECO:0000259" key="1">
    <source>
        <dbReference type="PROSITE" id="PS50093"/>
    </source>
</evidence>
<feature type="domain" description="PKD" evidence="1">
    <location>
        <begin position="737"/>
        <end position="800"/>
    </location>
</feature>
<gene>
    <name evidence="2" type="ORF">DK846_03480</name>
</gene>
<protein>
    <recommendedName>
        <fullName evidence="1">PKD domain-containing protein</fullName>
    </recommendedName>
</protein>
<dbReference type="AlphaFoldDB" id="A0A2V2N1M1"/>
<dbReference type="InterPro" id="IPR011050">
    <property type="entry name" value="Pectin_lyase_fold/virulence"/>
</dbReference>